<dbReference type="Proteomes" id="UP001165120">
    <property type="component" value="Unassembled WGS sequence"/>
</dbReference>
<keyword evidence="3" id="KW-1185">Reference proteome</keyword>
<dbReference type="EMBL" id="BSXN01001685">
    <property type="protein sequence ID" value="GME74096.1"/>
    <property type="molecule type" value="Genomic_DNA"/>
</dbReference>
<evidence type="ECO:0000313" key="2">
    <source>
        <dbReference type="EMBL" id="GME74096.1"/>
    </source>
</evidence>
<sequence length="183" mass="20582">MSIPEADYPVSELSKYKINKREHEVKLSDSNGTVSSSISSSNPSLTKKSLKNKLPQHLKNNLDDTSKIQVIKLKKKTKKSASSNSNNNKNNDSSNISLTSQQQDQNDSINSINKSTNSINNDPDNLTTNNIINYGFNESFNSLPMIASSSAMLNMQIQASTKLRKHISESSWTIRNWWWCSKR</sequence>
<comment type="caution">
    <text evidence="2">The sequence shown here is derived from an EMBL/GenBank/DDBJ whole genome shotgun (WGS) entry which is preliminary data.</text>
</comment>
<organism evidence="2 3">
    <name type="scientific">Candida boidinii</name>
    <name type="common">Yeast</name>
    <dbReference type="NCBI Taxonomy" id="5477"/>
    <lineage>
        <taxon>Eukaryota</taxon>
        <taxon>Fungi</taxon>
        <taxon>Dikarya</taxon>
        <taxon>Ascomycota</taxon>
        <taxon>Saccharomycotina</taxon>
        <taxon>Pichiomycetes</taxon>
        <taxon>Pichiales</taxon>
        <taxon>Pichiaceae</taxon>
        <taxon>Ogataea</taxon>
        <taxon>Ogataea/Candida clade</taxon>
    </lineage>
</organism>
<evidence type="ECO:0000256" key="1">
    <source>
        <dbReference type="SAM" id="MobiDB-lite"/>
    </source>
</evidence>
<feature type="region of interest" description="Disordered" evidence="1">
    <location>
        <begin position="23"/>
        <end position="124"/>
    </location>
</feature>
<reference evidence="2" key="1">
    <citation type="submission" date="2023-04" db="EMBL/GenBank/DDBJ databases">
        <title>Candida boidinii NBRC 10035.</title>
        <authorList>
            <person name="Ichikawa N."/>
            <person name="Sato H."/>
            <person name="Tonouchi N."/>
        </authorList>
    </citation>
    <scope>NUCLEOTIDE SEQUENCE</scope>
    <source>
        <strain evidence="2">NBRC 10035</strain>
    </source>
</reference>
<gene>
    <name evidence="2" type="ORF">Cboi02_000428900</name>
</gene>
<proteinExistence type="predicted"/>
<feature type="compositionally biased region" description="Low complexity" evidence="1">
    <location>
        <begin position="28"/>
        <end position="47"/>
    </location>
</feature>
<protein>
    <submittedName>
        <fullName evidence="2">Unnamed protein product</fullName>
    </submittedName>
</protein>
<name>A0A9W6T385_CANBO</name>
<dbReference type="AlphaFoldDB" id="A0A9W6T385"/>
<accession>A0A9W6T385</accession>
<feature type="compositionally biased region" description="Low complexity" evidence="1">
    <location>
        <begin position="80"/>
        <end position="121"/>
    </location>
</feature>
<evidence type="ECO:0000313" key="3">
    <source>
        <dbReference type="Proteomes" id="UP001165120"/>
    </source>
</evidence>